<dbReference type="GO" id="GO:0005886">
    <property type="term" value="C:plasma membrane"/>
    <property type="evidence" value="ECO:0007669"/>
    <property type="project" value="TreeGrafter"/>
</dbReference>
<evidence type="ECO:0000256" key="2">
    <source>
        <dbReference type="ARBA" id="ARBA00006150"/>
    </source>
</evidence>
<keyword evidence="12" id="KW-0325">Glycoprotein</keyword>
<dbReference type="GO" id="GO:0004177">
    <property type="term" value="F:aminopeptidase activity"/>
    <property type="evidence" value="ECO:0007669"/>
    <property type="project" value="UniProtKB-KW"/>
</dbReference>
<evidence type="ECO:0000256" key="4">
    <source>
        <dbReference type="ARBA" id="ARBA00022554"/>
    </source>
</evidence>
<dbReference type="GO" id="GO:0006508">
    <property type="term" value="P:proteolysis"/>
    <property type="evidence" value="ECO:0007669"/>
    <property type="project" value="UniProtKB-KW"/>
</dbReference>
<dbReference type="FunFam" id="3.40.50.1820:FF:000003">
    <property type="entry name" value="Dipeptidyl peptidase 4"/>
    <property type="match status" value="1"/>
</dbReference>
<evidence type="ECO:0000256" key="10">
    <source>
        <dbReference type="ARBA" id="ARBA00022989"/>
    </source>
</evidence>
<dbReference type="FunCoup" id="A0A2H3EC85">
    <property type="interactions" value="168"/>
</dbReference>
<keyword evidence="9" id="KW-0735">Signal-anchor</keyword>
<keyword evidence="4" id="KW-0926">Vacuole</keyword>
<evidence type="ECO:0000256" key="12">
    <source>
        <dbReference type="ARBA" id="ARBA00023180"/>
    </source>
</evidence>
<keyword evidence="11 13" id="KW-0472">Membrane</keyword>
<keyword evidence="7" id="KW-0378">Hydrolase</keyword>
<keyword evidence="6 13" id="KW-0812">Transmembrane</keyword>
<name>A0A2H3EC85_ARMGA</name>
<dbReference type="SUPFAM" id="SSF53474">
    <property type="entry name" value="alpha/beta-Hydrolases"/>
    <property type="match status" value="1"/>
</dbReference>
<feature type="transmembrane region" description="Helical" evidence="13">
    <location>
        <begin position="36"/>
        <end position="54"/>
    </location>
</feature>
<comment type="similarity">
    <text evidence="2">Belongs to the peptidase S9B family.</text>
</comment>
<comment type="subcellular location">
    <subcellularLocation>
        <location evidence="1">Vacuole membrane</location>
        <topology evidence="1">Single-pass type II membrane protein</topology>
    </subcellularLocation>
</comment>
<dbReference type="PANTHER" id="PTHR11731">
    <property type="entry name" value="PROTEASE FAMILY S9B,C DIPEPTIDYL-PEPTIDASE IV-RELATED"/>
    <property type="match status" value="1"/>
</dbReference>
<keyword evidence="17" id="KW-1185">Reference proteome</keyword>
<keyword evidence="10 13" id="KW-1133">Transmembrane helix</keyword>
<dbReference type="AlphaFoldDB" id="A0A2H3EC85"/>
<evidence type="ECO:0000256" key="7">
    <source>
        <dbReference type="ARBA" id="ARBA00022801"/>
    </source>
</evidence>
<dbReference type="Gene3D" id="3.40.50.1820">
    <property type="entry name" value="alpha/beta hydrolase"/>
    <property type="match status" value="1"/>
</dbReference>
<dbReference type="GO" id="GO:0004252">
    <property type="term" value="F:serine-type endopeptidase activity"/>
    <property type="evidence" value="ECO:0007669"/>
    <property type="project" value="InterPro"/>
</dbReference>
<evidence type="ECO:0000256" key="5">
    <source>
        <dbReference type="ARBA" id="ARBA00022670"/>
    </source>
</evidence>
<dbReference type="InParanoid" id="A0A2H3EC85"/>
<accession>A0A2H3EC85</accession>
<evidence type="ECO:0000313" key="16">
    <source>
        <dbReference type="EMBL" id="PBK97186.1"/>
    </source>
</evidence>
<sequence>MSTPPGRLSQRELQSNFSQERENRETLYSKLYADHHNILLLLCILAIITIAVLLRHTTRLRTAYAAAFQIYSLTPIDGDGDTNIIEPLSLDNVLNGTVDQNSQWYSWAPHKKDDGVLLILVQGKIKAVDLNTNKTTTLVRLQDIKDEFGEDFELYDMRLSSDMKYLLIQADYRKRWRKSSFGNYYVHYIDDKSTWPLVPPDHTDPRTSHATWSPTGHSIAFVKSNDVYILPSPRVEATPVRLTKTGSTAFFNGIPDWAYEEGILSSDKALWWSPTSSKLAYLSFDEAGVPVHTHPVDNPTEDSTASLPYHKQVGIHYPKPGLQNPLVKLWVWDAATRMSRELDLGLERGEGRSVVQEVAWVGEEKVLVKVINRNADDGRVVIFDQAEGAQNKREAVRRLGKYGEEGDEGWIKSSQDVYPLPSAGSKYSGGSAYLDIVPNKDGWNHIALFERANASEPVWLTEGEWEVIPNGINGVDIERGLVFFTAALPSSIDRNVYSVSLPTGQQCGRKIEALTDTTTLAHYSAKFSPKTGWYLVNYHGPDVPWQKIVKSDDGFSFLMEEMYNLPKNVVKKYVAPTVLFSTIEIDGYEMNVKEICPPNMDKSGETKYAVLFHVYGGPDSQLVHKKFARGWDEYLACTMRYVVVIVDGRGTGAKGRAMRNMVKGCLGYWETKDQIEAAKIWAKKKYVDPRRIGIWGWSYGGFLSAKVIEANAGVHTLAMSIAPVTDWQLYSSIWTERFMNEPSSNLKGYADASISNVKGWHGVDYLFAHGSADDNVHVGNSMHLQSMLDDEGIKSARFRMFPDSDHSMSRHTKEVYECMTSFLEEKWGKDGKRQRQAFGIPKDFV</sequence>
<gene>
    <name evidence="16" type="ORF">ARMGADRAFT_1162133</name>
</gene>
<feature type="domain" description="Peptidase S9 prolyl oligopeptidase catalytic" evidence="14">
    <location>
        <begin position="631"/>
        <end position="829"/>
    </location>
</feature>
<evidence type="ECO:0000256" key="6">
    <source>
        <dbReference type="ARBA" id="ARBA00022692"/>
    </source>
</evidence>
<evidence type="ECO:0000256" key="13">
    <source>
        <dbReference type="SAM" id="Phobius"/>
    </source>
</evidence>
<dbReference type="InterPro" id="IPR002469">
    <property type="entry name" value="Peptidase_S9B_N"/>
</dbReference>
<feature type="domain" description="Dipeptidylpeptidase IV N-terminal" evidence="15">
    <location>
        <begin position="160"/>
        <end position="545"/>
    </location>
</feature>
<evidence type="ECO:0000256" key="9">
    <source>
        <dbReference type="ARBA" id="ARBA00022968"/>
    </source>
</evidence>
<dbReference type="OrthoDB" id="16520at2759"/>
<dbReference type="Gene3D" id="2.140.10.30">
    <property type="entry name" value="Dipeptidylpeptidase IV, N-terminal domain"/>
    <property type="match status" value="1"/>
</dbReference>
<dbReference type="EMBL" id="KZ293649">
    <property type="protein sequence ID" value="PBK97186.1"/>
    <property type="molecule type" value="Genomic_DNA"/>
</dbReference>
<dbReference type="InterPro" id="IPR029058">
    <property type="entry name" value="AB_hydrolase_fold"/>
</dbReference>
<keyword evidence="5" id="KW-0645">Protease</keyword>
<proteinExistence type="inferred from homology"/>
<reference evidence="17" key="1">
    <citation type="journal article" date="2017" name="Nat. Ecol. Evol.">
        <title>Genome expansion and lineage-specific genetic innovations in the forest pathogenic fungi Armillaria.</title>
        <authorList>
            <person name="Sipos G."/>
            <person name="Prasanna A.N."/>
            <person name="Walter M.C."/>
            <person name="O'Connor E."/>
            <person name="Balint B."/>
            <person name="Krizsan K."/>
            <person name="Kiss B."/>
            <person name="Hess J."/>
            <person name="Varga T."/>
            <person name="Slot J."/>
            <person name="Riley R."/>
            <person name="Boka B."/>
            <person name="Rigling D."/>
            <person name="Barry K."/>
            <person name="Lee J."/>
            <person name="Mihaltcheva S."/>
            <person name="LaButti K."/>
            <person name="Lipzen A."/>
            <person name="Waldron R."/>
            <person name="Moloney N.M."/>
            <person name="Sperisen C."/>
            <person name="Kredics L."/>
            <person name="Vagvoelgyi C."/>
            <person name="Patrignani A."/>
            <person name="Fitzpatrick D."/>
            <person name="Nagy I."/>
            <person name="Doyle S."/>
            <person name="Anderson J.B."/>
            <person name="Grigoriev I.V."/>
            <person name="Gueldener U."/>
            <person name="Muensterkoetter M."/>
            <person name="Nagy L.G."/>
        </authorList>
    </citation>
    <scope>NUCLEOTIDE SEQUENCE [LARGE SCALE GENOMIC DNA]</scope>
    <source>
        <strain evidence="17">Ar21-2</strain>
    </source>
</reference>
<evidence type="ECO:0000256" key="3">
    <source>
        <dbReference type="ARBA" id="ARBA00022438"/>
    </source>
</evidence>
<dbReference type="InterPro" id="IPR002471">
    <property type="entry name" value="Pept_S9_AS"/>
</dbReference>
<dbReference type="PROSITE" id="PS00708">
    <property type="entry name" value="PRO_ENDOPEP_SER"/>
    <property type="match status" value="1"/>
</dbReference>
<dbReference type="InterPro" id="IPR001375">
    <property type="entry name" value="Peptidase_S9_cat"/>
</dbReference>
<keyword evidence="8" id="KW-0720">Serine protease</keyword>
<dbReference type="GO" id="GO:0005774">
    <property type="term" value="C:vacuolar membrane"/>
    <property type="evidence" value="ECO:0007669"/>
    <property type="project" value="UniProtKB-SubCell"/>
</dbReference>
<evidence type="ECO:0000259" key="14">
    <source>
        <dbReference type="Pfam" id="PF00326"/>
    </source>
</evidence>
<dbReference type="Proteomes" id="UP000217790">
    <property type="component" value="Unassembled WGS sequence"/>
</dbReference>
<dbReference type="PANTHER" id="PTHR11731:SF200">
    <property type="entry name" value="DIPEPTIDYL PEPTIDASE 10, ISOFORM B"/>
    <property type="match status" value="1"/>
</dbReference>
<dbReference type="Pfam" id="PF00930">
    <property type="entry name" value="DPPIV_N"/>
    <property type="match status" value="1"/>
</dbReference>
<dbReference type="SUPFAM" id="SSF82171">
    <property type="entry name" value="DPP6 N-terminal domain-like"/>
    <property type="match status" value="1"/>
</dbReference>
<dbReference type="OMA" id="YDVYDIA"/>
<organism evidence="16 17">
    <name type="scientific">Armillaria gallica</name>
    <name type="common">Bulbous honey fungus</name>
    <name type="synonym">Armillaria bulbosa</name>
    <dbReference type="NCBI Taxonomy" id="47427"/>
    <lineage>
        <taxon>Eukaryota</taxon>
        <taxon>Fungi</taxon>
        <taxon>Dikarya</taxon>
        <taxon>Basidiomycota</taxon>
        <taxon>Agaricomycotina</taxon>
        <taxon>Agaricomycetes</taxon>
        <taxon>Agaricomycetidae</taxon>
        <taxon>Agaricales</taxon>
        <taxon>Marasmiineae</taxon>
        <taxon>Physalacriaceae</taxon>
        <taxon>Armillaria</taxon>
    </lineage>
</organism>
<keyword evidence="3 16" id="KW-0031">Aminopeptidase</keyword>
<evidence type="ECO:0000313" key="17">
    <source>
        <dbReference type="Proteomes" id="UP000217790"/>
    </source>
</evidence>
<dbReference type="InterPro" id="IPR050278">
    <property type="entry name" value="Serine_Prot_S9B/DPPIV"/>
</dbReference>
<dbReference type="Pfam" id="PF00326">
    <property type="entry name" value="Peptidase_S9"/>
    <property type="match status" value="1"/>
</dbReference>
<evidence type="ECO:0000256" key="8">
    <source>
        <dbReference type="ARBA" id="ARBA00022825"/>
    </source>
</evidence>
<evidence type="ECO:0000256" key="1">
    <source>
        <dbReference type="ARBA" id="ARBA00004576"/>
    </source>
</evidence>
<protein>
    <submittedName>
        <fullName evidence="16">Dipeptidyl aminopeptidase</fullName>
    </submittedName>
</protein>
<dbReference type="STRING" id="47427.A0A2H3EC85"/>
<evidence type="ECO:0000256" key="11">
    <source>
        <dbReference type="ARBA" id="ARBA00023136"/>
    </source>
</evidence>
<dbReference type="GO" id="GO:0008239">
    <property type="term" value="F:dipeptidyl-peptidase activity"/>
    <property type="evidence" value="ECO:0007669"/>
    <property type="project" value="TreeGrafter"/>
</dbReference>
<evidence type="ECO:0000259" key="15">
    <source>
        <dbReference type="Pfam" id="PF00930"/>
    </source>
</evidence>